<evidence type="ECO:0000256" key="8">
    <source>
        <dbReference type="ARBA" id="ARBA00023065"/>
    </source>
</evidence>
<organism evidence="13">
    <name type="scientific">Muribaculaceae bacterium Z82</name>
    <dbReference type="NCBI Taxonomy" id="2304548"/>
    <lineage>
        <taxon>Bacteria</taxon>
        <taxon>Pseudomonadati</taxon>
        <taxon>Bacteroidota</taxon>
        <taxon>Bacteroidia</taxon>
        <taxon>Bacteroidales</taxon>
        <taxon>Muribaculaceae</taxon>
    </lineage>
</organism>
<keyword evidence="10 11" id="KW-0066">ATP synthesis</keyword>
<name>A0A7C9JRK8_9BACT</name>
<keyword evidence="9 11" id="KW-0472">Membrane</keyword>
<evidence type="ECO:0000256" key="7">
    <source>
        <dbReference type="ARBA" id="ARBA00022989"/>
    </source>
</evidence>
<dbReference type="InterPro" id="IPR045083">
    <property type="entry name" value="ATP_synth_F0_asu_bact/mt"/>
</dbReference>
<proteinExistence type="inferred from homology"/>
<evidence type="ECO:0000256" key="10">
    <source>
        <dbReference type="ARBA" id="ARBA00023310"/>
    </source>
</evidence>
<feature type="transmembrane region" description="Helical" evidence="11">
    <location>
        <begin position="34"/>
        <end position="53"/>
    </location>
</feature>
<evidence type="ECO:0000256" key="11">
    <source>
        <dbReference type="HAMAP-Rule" id="MF_01393"/>
    </source>
</evidence>
<sequence length="261" mass="28789">MNPLEVLAAEVPHLQHSFDPAYVIGSGSFGLTQYIFWMIICFLITLAVVIVAGKKLTLVPTSKFVNMVEYGYEFVRKDMGESAIGHGYQKHIPFLATLFFFILISNFVGLIPGCKTPTGTISVTWALALISFVYFNYWGIRAHGGWGYIKSIAPSGLPAPMVPVIWFFEFISMVLRLLTLAVRLYGNMFAGHMVLGIFALATSVFIQCAIATGNVAFGLPPVAWMLFLIAMYALEVLVAFLQAYVFTILSAVYISLATSEH</sequence>
<evidence type="ECO:0000313" key="13">
    <source>
        <dbReference type="EMBL" id="NBI34297.1"/>
    </source>
</evidence>
<comment type="function">
    <text evidence="11 12">Key component of the proton channel; it plays a direct role in the translocation of protons across the membrane.</text>
</comment>
<dbReference type="InterPro" id="IPR000568">
    <property type="entry name" value="ATP_synth_F0_asu"/>
</dbReference>
<evidence type="ECO:0000256" key="5">
    <source>
        <dbReference type="ARBA" id="ARBA00022692"/>
    </source>
</evidence>
<keyword evidence="5 11" id="KW-0812">Transmembrane</keyword>
<dbReference type="HAMAP" id="MF_01393">
    <property type="entry name" value="ATP_synth_a_bact"/>
    <property type="match status" value="1"/>
</dbReference>
<keyword evidence="4 11" id="KW-0138">CF(0)</keyword>
<dbReference type="PANTHER" id="PTHR11410:SF0">
    <property type="entry name" value="ATP SYNTHASE SUBUNIT A"/>
    <property type="match status" value="1"/>
</dbReference>
<dbReference type="GO" id="GO:0046933">
    <property type="term" value="F:proton-transporting ATP synthase activity, rotational mechanism"/>
    <property type="evidence" value="ECO:0007669"/>
    <property type="project" value="UniProtKB-UniRule"/>
</dbReference>
<comment type="similarity">
    <text evidence="2 11 12">Belongs to the ATPase A chain family.</text>
</comment>
<dbReference type="InterPro" id="IPR023011">
    <property type="entry name" value="ATP_synth_F0_asu_AS"/>
</dbReference>
<dbReference type="GO" id="GO:0005886">
    <property type="term" value="C:plasma membrane"/>
    <property type="evidence" value="ECO:0007669"/>
    <property type="project" value="UniProtKB-SubCell"/>
</dbReference>
<evidence type="ECO:0000256" key="2">
    <source>
        <dbReference type="ARBA" id="ARBA00006810"/>
    </source>
</evidence>
<evidence type="ECO:0000256" key="6">
    <source>
        <dbReference type="ARBA" id="ARBA00022781"/>
    </source>
</evidence>
<dbReference type="PROSITE" id="PS00449">
    <property type="entry name" value="ATPASE_A"/>
    <property type="match status" value="1"/>
</dbReference>
<keyword evidence="8 11" id="KW-0406">Ion transport</keyword>
<comment type="subcellular location">
    <subcellularLocation>
        <location evidence="11 12">Cell membrane</location>
        <topology evidence="11 12">Multi-pass membrane protein</topology>
    </subcellularLocation>
    <subcellularLocation>
        <location evidence="1">Membrane</location>
        <topology evidence="1">Multi-pass membrane protein</topology>
    </subcellularLocation>
</comment>
<dbReference type="PRINTS" id="PR00123">
    <property type="entry name" value="ATPASEA"/>
</dbReference>
<keyword evidence="3 11" id="KW-0813">Transport</keyword>
<accession>A0A7C9JRK8</accession>
<dbReference type="PANTHER" id="PTHR11410">
    <property type="entry name" value="ATP SYNTHASE SUBUNIT A"/>
    <property type="match status" value="1"/>
</dbReference>
<reference evidence="13" key="1">
    <citation type="submission" date="2018-08" db="EMBL/GenBank/DDBJ databases">
        <title>Murine metabolic-syndrome-specific gut microbial biobank.</title>
        <authorList>
            <person name="Liu C."/>
        </authorList>
    </citation>
    <scope>NUCLEOTIDE SEQUENCE [LARGE SCALE GENOMIC DNA]</scope>
    <source>
        <strain evidence="13">Z82</strain>
    </source>
</reference>
<evidence type="ECO:0000256" key="4">
    <source>
        <dbReference type="ARBA" id="ARBA00022547"/>
    </source>
</evidence>
<feature type="transmembrane region" description="Helical" evidence="11">
    <location>
        <begin position="160"/>
        <end position="182"/>
    </location>
</feature>
<dbReference type="GO" id="GO:0045259">
    <property type="term" value="C:proton-transporting ATP synthase complex"/>
    <property type="evidence" value="ECO:0007669"/>
    <property type="project" value="UniProtKB-KW"/>
</dbReference>
<dbReference type="CDD" id="cd00310">
    <property type="entry name" value="ATP-synt_Fo_a_6"/>
    <property type="match status" value="1"/>
</dbReference>
<evidence type="ECO:0000256" key="9">
    <source>
        <dbReference type="ARBA" id="ARBA00023136"/>
    </source>
</evidence>
<dbReference type="InterPro" id="IPR035908">
    <property type="entry name" value="F0_ATP_A_sf"/>
</dbReference>
<comment type="caution">
    <text evidence="13">The sequence shown here is derived from an EMBL/GenBank/DDBJ whole genome shotgun (WGS) entry which is preliminary data.</text>
</comment>
<keyword evidence="7 11" id="KW-1133">Transmembrane helix</keyword>
<feature type="transmembrane region" description="Helical" evidence="11">
    <location>
        <begin position="92"/>
        <end position="111"/>
    </location>
</feature>
<dbReference type="AlphaFoldDB" id="A0A7C9JRK8"/>
<keyword evidence="6 11" id="KW-0375">Hydrogen ion transport</keyword>
<keyword evidence="11" id="KW-1003">Cell membrane</keyword>
<feature type="transmembrane region" description="Helical" evidence="11">
    <location>
        <begin position="123"/>
        <end position="140"/>
    </location>
</feature>
<dbReference type="EMBL" id="QWKH01000021">
    <property type="protein sequence ID" value="NBI34297.1"/>
    <property type="molecule type" value="Genomic_DNA"/>
</dbReference>
<dbReference type="Gene3D" id="1.20.120.220">
    <property type="entry name" value="ATP synthase, F0 complex, subunit A"/>
    <property type="match status" value="1"/>
</dbReference>
<feature type="transmembrane region" description="Helical" evidence="11">
    <location>
        <begin position="194"/>
        <end position="217"/>
    </location>
</feature>
<evidence type="ECO:0000256" key="12">
    <source>
        <dbReference type="RuleBase" id="RU000483"/>
    </source>
</evidence>
<protein>
    <recommendedName>
        <fullName evidence="11 12">ATP synthase subunit a</fullName>
    </recommendedName>
    <alternativeName>
        <fullName evidence="11">ATP synthase F0 sector subunit a</fullName>
    </alternativeName>
    <alternativeName>
        <fullName evidence="11">F-ATPase subunit 6</fullName>
    </alternativeName>
</protein>
<gene>
    <name evidence="11 13" type="primary">atpB</name>
    <name evidence="13" type="ORF">D1639_04475</name>
</gene>
<dbReference type="NCBIfam" id="TIGR01131">
    <property type="entry name" value="ATP_synt_6_or_A"/>
    <property type="match status" value="1"/>
</dbReference>
<evidence type="ECO:0000256" key="3">
    <source>
        <dbReference type="ARBA" id="ARBA00022448"/>
    </source>
</evidence>
<dbReference type="Pfam" id="PF00119">
    <property type="entry name" value="ATP-synt_A"/>
    <property type="match status" value="1"/>
</dbReference>
<dbReference type="SUPFAM" id="SSF81336">
    <property type="entry name" value="F1F0 ATP synthase subunit A"/>
    <property type="match status" value="1"/>
</dbReference>
<evidence type="ECO:0000256" key="1">
    <source>
        <dbReference type="ARBA" id="ARBA00004141"/>
    </source>
</evidence>
<feature type="transmembrane region" description="Helical" evidence="11">
    <location>
        <begin position="223"/>
        <end position="256"/>
    </location>
</feature>